<dbReference type="PATRIC" id="fig|1069642.3.peg.2402"/>
<accession>K7ZG41</accession>
<feature type="domain" description="Helix-hairpin-helix DNA-binding motif class 1" evidence="7">
    <location>
        <begin position="109"/>
        <end position="128"/>
    </location>
</feature>
<dbReference type="Proteomes" id="UP000010074">
    <property type="component" value="Chromosome"/>
</dbReference>
<evidence type="ECO:0000256" key="1">
    <source>
        <dbReference type="ARBA" id="ARBA00022490"/>
    </source>
</evidence>
<dbReference type="RefSeq" id="WP_015091548.1">
    <property type="nucleotide sequence ID" value="NC_019567.1"/>
</dbReference>
<organism evidence="8 9">
    <name type="scientific">Bdellovibrio bacteriovorus str. Tiberius</name>
    <dbReference type="NCBI Taxonomy" id="1069642"/>
    <lineage>
        <taxon>Bacteria</taxon>
        <taxon>Pseudomonadati</taxon>
        <taxon>Bdellovibrionota</taxon>
        <taxon>Bdellovibrionia</taxon>
        <taxon>Bdellovibrionales</taxon>
        <taxon>Pseudobdellovibrionaceae</taxon>
        <taxon>Bdellovibrio</taxon>
    </lineage>
</organism>
<comment type="domain">
    <text evidence="6">Has three domains with a flexible linker between the domains II and III and assumes an 'L' shape. Domain III is highly mobile and contacts RuvB.</text>
</comment>
<dbReference type="SMART" id="SM00278">
    <property type="entry name" value="HhH1"/>
    <property type="match status" value="2"/>
</dbReference>
<dbReference type="GO" id="GO:0009378">
    <property type="term" value="F:four-way junction helicase activity"/>
    <property type="evidence" value="ECO:0007669"/>
    <property type="project" value="InterPro"/>
</dbReference>
<protein>
    <recommendedName>
        <fullName evidence="6">Holliday junction branch migration complex subunit RuvA</fullName>
    </recommendedName>
</protein>
<dbReference type="InterPro" id="IPR011114">
    <property type="entry name" value="RuvA_C"/>
</dbReference>
<dbReference type="HAMAP" id="MF_00031">
    <property type="entry name" value="DNA_HJ_migration_RuvA"/>
    <property type="match status" value="1"/>
</dbReference>
<dbReference type="SUPFAM" id="SSF47781">
    <property type="entry name" value="RuvA domain 2-like"/>
    <property type="match status" value="1"/>
</dbReference>
<reference evidence="8 9" key="1">
    <citation type="journal article" date="2012" name="BMC Genomics">
        <title>Genome analysis of a simultaneously predatory and prey-independent, novel Bdellovibrio bacteriovorus from the River Tiber, supports in silico predictions of both ancient and recent lateral gene transfer from diverse bacteria.</title>
        <authorList>
            <person name="Hobley L."/>
            <person name="Lerner T.R."/>
            <person name="Williams L.E."/>
            <person name="Lambert C."/>
            <person name="Till R."/>
            <person name="Milner D.S."/>
            <person name="Basford S.M."/>
            <person name="Capeness M.J."/>
            <person name="Fenton A.K."/>
            <person name="Atterbury R.J."/>
            <person name="Harris M.A."/>
            <person name="Sockett R.E."/>
        </authorList>
    </citation>
    <scope>NUCLEOTIDE SEQUENCE [LARGE SCALE GENOMIC DNA]</scope>
    <source>
        <strain evidence="8 9">Tiberius</strain>
    </source>
</reference>
<comment type="function">
    <text evidence="6">The RuvA-RuvB-RuvC complex processes Holliday junction (HJ) DNA during genetic recombination and DNA repair, while the RuvA-RuvB complex plays an important role in the rescue of blocked DNA replication forks via replication fork reversal (RFR). RuvA specifically binds to HJ cruciform DNA, conferring on it an open structure. The RuvB hexamer acts as an ATP-dependent pump, pulling dsDNA into and through the RuvAB complex. HJ branch migration allows RuvC to scan DNA until it finds its consensus sequence, where it cleaves and resolves the cruciform DNA.</text>
</comment>
<evidence type="ECO:0000256" key="4">
    <source>
        <dbReference type="ARBA" id="ARBA00023172"/>
    </source>
</evidence>
<keyword evidence="8" id="KW-0347">Helicase</keyword>
<sequence>MIGYLRGKIIEVMNDSALIDVSGVGYEILASGNTLGDLQTLLGKDIIVWVHTHVREDALQLFGFHDKEEKNMFLSLLKVNGVGPKMALSILSGGRPAQIQQMIEAGDAKALSGLPKVGKKTAEQIILTLKGKLVSIEDGGVIGHAKSVAHTQITSALLNLGYKSQLVDQFVSSLPTDVSVEDGIRKGFQTLSGGLS</sequence>
<comment type="caution">
    <text evidence="6">Lacks conserved residue(s) required for the propagation of feature annotation.</text>
</comment>
<feature type="domain" description="Helix-hairpin-helix DNA-binding motif class 1" evidence="7">
    <location>
        <begin position="74"/>
        <end position="93"/>
    </location>
</feature>
<dbReference type="Gene3D" id="2.40.50.140">
    <property type="entry name" value="Nucleic acid-binding proteins"/>
    <property type="match status" value="1"/>
</dbReference>
<dbReference type="InterPro" id="IPR013849">
    <property type="entry name" value="DNA_helicase_Holl-junc_RuvA_I"/>
</dbReference>
<keyword evidence="5 6" id="KW-0234">DNA repair</keyword>
<evidence type="ECO:0000256" key="3">
    <source>
        <dbReference type="ARBA" id="ARBA00023125"/>
    </source>
</evidence>
<dbReference type="GO" id="GO:0006281">
    <property type="term" value="P:DNA repair"/>
    <property type="evidence" value="ECO:0007669"/>
    <property type="project" value="UniProtKB-UniRule"/>
</dbReference>
<dbReference type="GO" id="GO:0006310">
    <property type="term" value="P:DNA recombination"/>
    <property type="evidence" value="ECO:0007669"/>
    <property type="project" value="UniProtKB-UniRule"/>
</dbReference>
<keyword evidence="8" id="KW-0378">Hydrolase</keyword>
<dbReference type="InterPro" id="IPR010994">
    <property type="entry name" value="RuvA_2-like"/>
</dbReference>
<keyword evidence="4 6" id="KW-0233">DNA recombination</keyword>
<dbReference type="GO" id="GO:0048476">
    <property type="term" value="C:Holliday junction resolvase complex"/>
    <property type="evidence" value="ECO:0007669"/>
    <property type="project" value="UniProtKB-UniRule"/>
</dbReference>
<comment type="similarity">
    <text evidence="6">Belongs to the RuvA family.</text>
</comment>
<dbReference type="InterPro" id="IPR003583">
    <property type="entry name" value="Hlx-hairpin-Hlx_DNA-bd_motif"/>
</dbReference>
<keyword evidence="2 6" id="KW-0227">DNA damage</keyword>
<keyword evidence="8" id="KW-0547">Nucleotide-binding</keyword>
<evidence type="ECO:0000259" key="7">
    <source>
        <dbReference type="SMART" id="SM00278"/>
    </source>
</evidence>
<dbReference type="InterPro" id="IPR012340">
    <property type="entry name" value="NA-bd_OB-fold"/>
</dbReference>
<evidence type="ECO:0000256" key="5">
    <source>
        <dbReference type="ARBA" id="ARBA00023204"/>
    </source>
</evidence>
<keyword evidence="3 6" id="KW-0238">DNA-binding</keyword>
<dbReference type="STRING" id="1069642.Bdt_2429"/>
<dbReference type="GO" id="GO:0000400">
    <property type="term" value="F:four-way junction DNA binding"/>
    <property type="evidence" value="ECO:0007669"/>
    <property type="project" value="UniProtKB-UniRule"/>
</dbReference>
<feature type="region of interest" description="Domain III" evidence="6">
    <location>
        <begin position="151"/>
        <end position="196"/>
    </location>
</feature>
<evidence type="ECO:0000256" key="2">
    <source>
        <dbReference type="ARBA" id="ARBA00022763"/>
    </source>
</evidence>
<dbReference type="InterPro" id="IPR000085">
    <property type="entry name" value="RuvA"/>
</dbReference>
<evidence type="ECO:0000313" key="8">
    <source>
        <dbReference type="EMBL" id="AFY02112.1"/>
    </source>
</evidence>
<dbReference type="AlphaFoldDB" id="K7ZG41"/>
<dbReference type="Pfam" id="PF07499">
    <property type="entry name" value="RuvA_C"/>
    <property type="match status" value="1"/>
</dbReference>
<dbReference type="GO" id="GO:0005737">
    <property type="term" value="C:cytoplasm"/>
    <property type="evidence" value="ECO:0007669"/>
    <property type="project" value="UniProtKB-SubCell"/>
</dbReference>
<dbReference type="Gene3D" id="1.10.150.20">
    <property type="entry name" value="5' to 3' exonuclease, C-terminal subdomain"/>
    <property type="match status" value="1"/>
</dbReference>
<dbReference type="GO" id="GO:0005524">
    <property type="term" value="F:ATP binding"/>
    <property type="evidence" value="ECO:0007669"/>
    <property type="project" value="InterPro"/>
</dbReference>
<dbReference type="CDD" id="cd14332">
    <property type="entry name" value="UBA_RuvA_C"/>
    <property type="match status" value="1"/>
</dbReference>
<keyword evidence="8" id="KW-0067">ATP-binding</keyword>
<dbReference type="HOGENOM" id="CLU_087936_3_0_7"/>
<comment type="subcellular location">
    <subcellularLocation>
        <location evidence="6">Cytoplasm</location>
    </subcellularLocation>
</comment>
<dbReference type="GO" id="GO:0009379">
    <property type="term" value="C:Holliday junction helicase complex"/>
    <property type="evidence" value="ECO:0007669"/>
    <property type="project" value="InterPro"/>
</dbReference>
<dbReference type="Pfam" id="PF01330">
    <property type="entry name" value="RuvA_N"/>
    <property type="match status" value="1"/>
</dbReference>
<gene>
    <name evidence="6 8" type="primary">ruvA</name>
    <name evidence="8" type="ORF">Bdt_2429</name>
</gene>
<dbReference type="Pfam" id="PF14520">
    <property type="entry name" value="HHH_5"/>
    <property type="match status" value="1"/>
</dbReference>
<dbReference type="NCBIfam" id="TIGR00084">
    <property type="entry name" value="ruvA"/>
    <property type="match status" value="1"/>
</dbReference>
<comment type="subunit">
    <text evidence="6">Homotetramer. Forms an RuvA(8)-RuvB(12)-Holliday junction (HJ) complex. HJ DNA is sandwiched between 2 RuvA tetramers; dsDNA enters through RuvA and exits via RuvB. An RuvB hexamer assembles on each DNA strand where it exits the tetramer. Each RuvB hexamer is contacted by two RuvA subunits (via domain III) on 2 adjacent RuvB subunits; this complex drives branch migration. In the full resolvosome a probable DNA-RuvA(4)-RuvB(12)-RuvC(2) complex forms which resolves the HJ.</text>
</comment>
<dbReference type="EMBL" id="CP002930">
    <property type="protein sequence ID" value="AFY02112.1"/>
    <property type="molecule type" value="Genomic_DNA"/>
</dbReference>
<keyword evidence="1 6" id="KW-0963">Cytoplasm</keyword>
<dbReference type="OrthoDB" id="5293449at2"/>
<dbReference type="SUPFAM" id="SSF50249">
    <property type="entry name" value="Nucleic acid-binding proteins"/>
    <property type="match status" value="1"/>
</dbReference>
<proteinExistence type="inferred from homology"/>
<dbReference type="KEGG" id="bbat:Bdt_2429"/>
<evidence type="ECO:0000313" key="9">
    <source>
        <dbReference type="Proteomes" id="UP000010074"/>
    </source>
</evidence>
<name>K7ZG41_BDEBC</name>
<evidence type="ECO:0000256" key="6">
    <source>
        <dbReference type="HAMAP-Rule" id="MF_00031"/>
    </source>
</evidence>